<organism evidence="6 7">
    <name type="scientific">Hydrogenispora ethanolica</name>
    <dbReference type="NCBI Taxonomy" id="1082276"/>
    <lineage>
        <taxon>Bacteria</taxon>
        <taxon>Bacillati</taxon>
        <taxon>Bacillota</taxon>
        <taxon>Hydrogenispora</taxon>
    </lineage>
</organism>
<keyword evidence="2 3" id="KW-0450">Lipoyl</keyword>
<evidence type="ECO:0000313" key="7">
    <source>
        <dbReference type="Proteomes" id="UP000295008"/>
    </source>
</evidence>
<dbReference type="PROSITE" id="PS00189">
    <property type="entry name" value="LIPOYL"/>
    <property type="match status" value="1"/>
</dbReference>
<dbReference type="PANTHER" id="PTHR11715">
    <property type="entry name" value="GLYCINE CLEAVAGE SYSTEM H PROTEIN"/>
    <property type="match status" value="1"/>
</dbReference>
<accession>A0A4R1RXY1</accession>
<dbReference type="GO" id="GO:0005829">
    <property type="term" value="C:cytosol"/>
    <property type="evidence" value="ECO:0007669"/>
    <property type="project" value="TreeGrafter"/>
</dbReference>
<comment type="subunit">
    <text evidence="3">The glycine cleavage system is composed of four proteins: P, T, L and H.</text>
</comment>
<comment type="cofactor">
    <cofactor evidence="3">
        <name>(R)-lipoate</name>
        <dbReference type="ChEBI" id="CHEBI:83088"/>
    </cofactor>
    <text evidence="3">Binds 1 lipoyl cofactor covalently.</text>
</comment>
<dbReference type="NCBIfam" id="TIGR00527">
    <property type="entry name" value="gcvH"/>
    <property type="match status" value="1"/>
</dbReference>
<protein>
    <recommendedName>
        <fullName evidence="3">Glycine cleavage system H protein</fullName>
    </recommendedName>
</protein>
<comment type="function">
    <text evidence="3">The glycine cleavage system catalyzes the degradation of glycine. The H protein shuttles the methylamine group of glycine from the P protein to the T protein.</text>
</comment>
<keyword evidence="7" id="KW-1185">Reference proteome</keyword>
<reference evidence="6 7" key="1">
    <citation type="submission" date="2019-03" db="EMBL/GenBank/DDBJ databases">
        <title>Genomic Encyclopedia of Type Strains, Phase IV (KMG-IV): sequencing the most valuable type-strain genomes for metagenomic binning, comparative biology and taxonomic classification.</title>
        <authorList>
            <person name="Goeker M."/>
        </authorList>
    </citation>
    <scope>NUCLEOTIDE SEQUENCE [LARGE SCALE GENOMIC DNA]</scope>
    <source>
        <strain evidence="6 7">LX-B</strain>
    </source>
</reference>
<comment type="caution">
    <text evidence="6">The sequence shown here is derived from an EMBL/GenBank/DDBJ whole genome shotgun (WGS) entry which is preliminary data.</text>
</comment>
<comment type="similarity">
    <text evidence="1 3">Belongs to the GcvH family.</text>
</comment>
<sequence>MLPNDRKYTREHEWVKIEKDRVTVGITEYAQKELGDVVFVDLPAVGERVVAKSAMATIESVKAVSEIYAPISGEVLEVNDSLEHSPELVNQDPYEKGWIALIEITDKKELDELLSAADYAALVGA</sequence>
<dbReference type="SUPFAM" id="SSF51230">
    <property type="entry name" value="Single hybrid motif"/>
    <property type="match status" value="1"/>
</dbReference>
<dbReference type="EMBL" id="SLUN01000007">
    <property type="protein sequence ID" value="TCL71623.1"/>
    <property type="molecule type" value="Genomic_DNA"/>
</dbReference>
<dbReference type="GO" id="GO:0005960">
    <property type="term" value="C:glycine cleavage complex"/>
    <property type="evidence" value="ECO:0007669"/>
    <property type="project" value="InterPro"/>
</dbReference>
<proteinExistence type="inferred from homology"/>
<evidence type="ECO:0000256" key="3">
    <source>
        <dbReference type="HAMAP-Rule" id="MF_00272"/>
    </source>
</evidence>
<dbReference type="Proteomes" id="UP000295008">
    <property type="component" value="Unassembled WGS sequence"/>
</dbReference>
<evidence type="ECO:0000256" key="2">
    <source>
        <dbReference type="ARBA" id="ARBA00022823"/>
    </source>
</evidence>
<dbReference type="PANTHER" id="PTHR11715:SF3">
    <property type="entry name" value="GLYCINE CLEAVAGE SYSTEM H PROTEIN-RELATED"/>
    <property type="match status" value="1"/>
</dbReference>
<dbReference type="InterPro" id="IPR017453">
    <property type="entry name" value="GCV_H_sub"/>
</dbReference>
<dbReference type="NCBIfam" id="NF002270">
    <property type="entry name" value="PRK01202.1"/>
    <property type="match status" value="1"/>
</dbReference>
<evidence type="ECO:0000259" key="5">
    <source>
        <dbReference type="PROSITE" id="PS50968"/>
    </source>
</evidence>
<dbReference type="Pfam" id="PF01597">
    <property type="entry name" value="GCV_H"/>
    <property type="match status" value="1"/>
</dbReference>
<feature type="domain" description="Lipoyl-binding" evidence="5">
    <location>
        <begin position="21"/>
        <end position="103"/>
    </location>
</feature>
<dbReference type="InterPro" id="IPR002930">
    <property type="entry name" value="GCV_H"/>
</dbReference>
<feature type="modified residue" description="N6-lipoyllysine" evidence="3 4">
    <location>
        <position position="62"/>
    </location>
</feature>
<dbReference type="Gene3D" id="2.40.50.100">
    <property type="match status" value="1"/>
</dbReference>
<dbReference type="AlphaFoldDB" id="A0A4R1RXY1"/>
<name>A0A4R1RXY1_HYDET</name>
<dbReference type="HAMAP" id="MF_00272">
    <property type="entry name" value="GcvH"/>
    <property type="match status" value="1"/>
</dbReference>
<evidence type="ECO:0000256" key="1">
    <source>
        <dbReference type="ARBA" id="ARBA00009249"/>
    </source>
</evidence>
<dbReference type="CDD" id="cd06848">
    <property type="entry name" value="GCS_H"/>
    <property type="match status" value="1"/>
</dbReference>
<dbReference type="GO" id="GO:0009249">
    <property type="term" value="P:protein lipoylation"/>
    <property type="evidence" value="ECO:0007669"/>
    <property type="project" value="TreeGrafter"/>
</dbReference>
<dbReference type="GO" id="GO:0019464">
    <property type="term" value="P:glycine decarboxylation via glycine cleavage system"/>
    <property type="evidence" value="ECO:0007669"/>
    <property type="project" value="UniProtKB-UniRule"/>
</dbReference>
<dbReference type="PROSITE" id="PS50968">
    <property type="entry name" value="BIOTINYL_LIPOYL"/>
    <property type="match status" value="1"/>
</dbReference>
<dbReference type="InterPro" id="IPR033753">
    <property type="entry name" value="GCV_H/Fam206"/>
</dbReference>
<evidence type="ECO:0000313" key="6">
    <source>
        <dbReference type="EMBL" id="TCL71623.1"/>
    </source>
</evidence>
<evidence type="ECO:0000256" key="4">
    <source>
        <dbReference type="PIRSR" id="PIRSR617453-50"/>
    </source>
</evidence>
<gene>
    <name evidence="3" type="primary">gcvH</name>
    <name evidence="6" type="ORF">EDC14_100786</name>
</gene>
<dbReference type="InterPro" id="IPR011053">
    <property type="entry name" value="Single_hybrid_motif"/>
</dbReference>
<dbReference type="InterPro" id="IPR003016">
    <property type="entry name" value="2-oxoA_DH_lipoyl-BS"/>
</dbReference>
<dbReference type="InterPro" id="IPR000089">
    <property type="entry name" value="Biotin_lipoyl"/>
</dbReference>